<dbReference type="PROSITE" id="PS50181">
    <property type="entry name" value="FBOX"/>
    <property type="match status" value="1"/>
</dbReference>
<dbReference type="Pfam" id="PF12937">
    <property type="entry name" value="F-box-like"/>
    <property type="match status" value="1"/>
</dbReference>
<sequence length="535" mass="61317">MALRDDEFPPLPSQRTIARCQPATLGKLRKAPARKHDGLATIMDLPDELLLEILKHLPPLDQVHFQLGSILSLSLVNRRFHDVVAEHLYANYNSLFCGPFPFLRTMMSNSVISQLVQSINFRYGPGVHSSRPTYIRSLADRRVIKAGFKVLDIPDWKSWANDCCNEDCEQDLLYAAILAHTRNVTNLEVDDGEVAYHVPKWIEIIRHAAGRAPFGQVHRFPHLKSIQIDIGRLRLRNLSPLFRLPSLRTVLLRGLMETSKVVKGDPFPFKWSITASSSSIEELLLPDCTIDSTVLAALLGSCRAIKKLKYEHVDHRWPYLCDRLFPWWEDRNDDGHFGFAPLHYPTIAKALHRHKSTLEDLHLAHNIVETRHYKYRLIGHLGSLQDTQNITELRTTFRALLDIATEPASILVELLPPSLTTLVFVIDYFHEHLECMRALEHLAVYGQEYLPKLEVLSLEIGAVDDNFNFSRRLRINYDFEHLQKLLRENGVKLFVNGTDDGFNKHVKTWKAPSWDSTEESESESDDEPLYSDDGS</sequence>
<dbReference type="AlphaFoldDB" id="A0A6A5YV73"/>
<gene>
    <name evidence="3" type="ORF">BDV96DRAFT_194962</name>
</gene>
<organism evidence="3 4">
    <name type="scientific">Lophiotrema nucula</name>
    <dbReference type="NCBI Taxonomy" id="690887"/>
    <lineage>
        <taxon>Eukaryota</taxon>
        <taxon>Fungi</taxon>
        <taxon>Dikarya</taxon>
        <taxon>Ascomycota</taxon>
        <taxon>Pezizomycotina</taxon>
        <taxon>Dothideomycetes</taxon>
        <taxon>Pleosporomycetidae</taxon>
        <taxon>Pleosporales</taxon>
        <taxon>Lophiotremataceae</taxon>
        <taxon>Lophiotrema</taxon>
    </lineage>
</organism>
<dbReference type="InterPro" id="IPR036047">
    <property type="entry name" value="F-box-like_dom_sf"/>
</dbReference>
<dbReference type="EMBL" id="ML977336">
    <property type="protein sequence ID" value="KAF2111032.1"/>
    <property type="molecule type" value="Genomic_DNA"/>
</dbReference>
<feature type="region of interest" description="Disordered" evidence="1">
    <location>
        <begin position="511"/>
        <end position="535"/>
    </location>
</feature>
<dbReference type="InterPro" id="IPR001810">
    <property type="entry name" value="F-box_dom"/>
</dbReference>
<dbReference type="Proteomes" id="UP000799770">
    <property type="component" value="Unassembled WGS sequence"/>
</dbReference>
<evidence type="ECO:0000313" key="4">
    <source>
        <dbReference type="Proteomes" id="UP000799770"/>
    </source>
</evidence>
<evidence type="ECO:0000256" key="1">
    <source>
        <dbReference type="SAM" id="MobiDB-lite"/>
    </source>
</evidence>
<dbReference type="CDD" id="cd09917">
    <property type="entry name" value="F-box_SF"/>
    <property type="match status" value="1"/>
</dbReference>
<protein>
    <recommendedName>
        <fullName evidence="2">F-box domain-containing protein</fullName>
    </recommendedName>
</protein>
<dbReference type="Gene3D" id="1.20.1280.50">
    <property type="match status" value="1"/>
</dbReference>
<feature type="compositionally biased region" description="Acidic residues" evidence="1">
    <location>
        <begin position="516"/>
        <end position="535"/>
    </location>
</feature>
<name>A0A6A5YV73_9PLEO</name>
<accession>A0A6A5YV73</accession>
<evidence type="ECO:0000259" key="2">
    <source>
        <dbReference type="PROSITE" id="PS50181"/>
    </source>
</evidence>
<dbReference type="SUPFAM" id="SSF81383">
    <property type="entry name" value="F-box domain"/>
    <property type="match status" value="1"/>
</dbReference>
<reference evidence="3" key="1">
    <citation type="journal article" date="2020" name="Stud. Mycol.">
        <title>101 Dothideomycetes genomes: a test case for predicting lifestyles and emergence of pathogens.</title>
        <authorList>
            <person name="Haridas S."/>
            <person name="Albert R."/>
            <person name="Binder M."/>
            <person name="Bloem J."/>
            <person name="Labutti K."/>
            <person name="Salamov A."/>
            <person name="Andreopoulos B."/>
            <person name="Baker S."/>
            <person name="Barry K."/>
            <person name="Bills G."/>
            <person name="Bluhm B."/>
            <person name="Cannon C."/>
            <person name="Castanera R."/>
            <person name="Culley D."/>
            <person name="Daum C."/>
            <person name="Ezra D."/>
            <person name="Gonzalez J."/>
            <person name="Henrissat B."/>
            <person name="Kuo A."/>
            <person name="Liang C."/>
            <person name="Lipzen A."/>
            <person name="Lutzoni F."/>
            <person name="Magnuson J."/>
            <person name="Mondo S."/>
            <person name="Nolan M."/>
            <person name="Ohm R."/>
            <person name="Pangilinan J."/>
            <person name="Park H.-J."/>
            <person name="Ramirez L."/>
            <person name="Alfaro M."/>
            <person name="Sun H."/>
            <person name="Tritt A."/>
            <person name="Yoshinaga Y."/>
            <person name="Zwiers L.-H."/>
            <person name="Turgeon B."/>
            <person name="Goodwin S."/>
            <person name="Spatafora J."/>
            <person name="Crous P."/>
            <person name="Grigoriev I."/>
        </authorList>
    </citation>
    <scope>NUCLEOTIDE SEQUENCE</scope>
    <source>
        <strain evidence="3">CBS 627.86</strain>
    </source>
</reference>
<feature type="domain" description="F-box" evidence="2">
    <location>
        <begin position="39"/>
        <end position="95"/>
    </location>
</feature>
<proteinExistence type="predicted"/>
<keyword evidence="4" id="KW-1185">Reference proteome</keyword>
<evidence type="ECO:0000313" key="3">
    <source>
        <dbReference type="EMBL" id="KAF2111032.1"/>
    </source>
</evidence>
<dbReference type="OrthoDB" id="2520703at2759"/>